<evidence type="ECO:0000313" key="2">
    <source>
        <dbReference type="Proteomes" id="UP000094020"/>
    </source>
</evidence>
<reference evidence="1" key="2">
    <citation type="submission" date="2024-02" db="EMBL/GenBank/DDBJ databases">
        <title>Comparative genomics of Cryptococcus and Kwoniella reveals pathogenesis evolution and contrasting modes of karyotype evolution via chromosome fusion or intercentromeric recombination.</title>
        <authorList>
            <person name="Coelho M.A."/>
            <person name="David-Palma M."/>
            <person name="Shea T."/>
            <person name="Bowers K."/>
            <person name="McGinley-Smith S."/>
            <person name="Mohammad A.W."/>
            <person name="Gnirke A."/>
            <person name="Yurkov A.M."/>
            <person name="Nowrousian M."/>
            <person name="Sun S."/>
            <person name="Cuomo C.A."/>
            <person name="Heitman J."/>
        </authorList>
    </citation>
    <scope>NUCLEOTIDE SEQUENCE</scope>
    <source>
        <strain evidence="1">CBS 10737</strain>
    </source>
</reference>
<gene>
    <name evidence="1" type="ORF">I206_106834</name>
</gene>
<dbReference type="Proteomes" id="UP000094020">
    <property type="component" value="Chromosome 10"/>
</dbReference>
<evidence type="ECO:0000313" key="1">
    <source>
        <dbReference type="EMBL" id="WWC72870.1"/>
    </source>
</evidence>
<organism evidence="1 2">
    <name type="scientific">Kwoniella pini CBS 10737</name>
    <dbReference type="NCBI Taxonomy" id="1296096"/>
    <lineage>
        <taxon>Eukaryota</taxon>
        <taxon>Fungi</taxon>
        <taxon>Dikarya</taxon>
        <taxon>Basidiomycota</taxon>
        <taxon>Agaricomycotina</taxon>
        <taxon>Tremellomycetes</taxon>
        <taxon>Tremellales</taxon>
        <taxon>Cryptococcaceae</taxon>
        <taxon>Kwoniella</taxon>
    </lineage>
</organism>
<protein>
    <submittedName>
        <fullName evidence="1">Uncharacterized protein</fullName>
    </submittedName>
</protein>
<dbReference type="AlphaFoldDB" id="A0AAJ8LB06"/>
<keyword evidence="2" id="KW-1185">Reference proteome</keyword>
<sequence length="325" mass="37655">MNARKVYETPELFSGILQFVERRQFWRVLALERSSFEAAARELWRNVNYQFAKKVINEHTYRSQVYKNSIRYVTLTDSDPPVDKNEASQIDMIEYLIRNLPLLIRAEKRSKLRTGKRKYDWIVDKLSEGQYKVDLLCDLPLTENLSLRPRSVADQQYPGLAVSRTFRAVLEAPKDLRNPVQSLWGVPGLDDGIRTSRFGLNKIDSVITYISETFPNLYHLELPFSINGPDHNFIPVTQIRVVQSLTTNRLNNLERVVINISSTQFMSGRDVRYPFPLEDVAANLAALGANETCIYELRNNSPTFIGMDMSRRLNKEVHDIQKIQR</sequence>
<reference evidence="1" key="1">
    <citation type="submission" date="2013-07" db="EMBL/GenBank/DDBJ databases">
        <authorList>
            <consortium name="The Broad Institute Genome Sequencing Platform"/>
            <person name="Cuomo C."/>
            <person name="Litvintseva A."/>
            <person name="Chen Y."/>
            <person name="Heitman J."/>
            <person name="Sun S."/>
            <person name="Springer D."/>
            <person name="Dromer F."/>
            <person name="Young S.K."/>
            <person name="Zeng Q."/>
            <person name="Gargeya S."/>
            <person name="Fitzgerald M."/>
            <person name="Abouelleil A."/>
            <person name="Alvarado L."/>
            <person name="Berlin A.M."/>
            <person name="Chapman S.B."/>
            <person name="Dewar J."/>
            <person name="Goldberg J."/>
            <person name="Griggs A."/>
            <person name="Gujja S."/>
            <person name="Hansen M."/>
            <person name="Howarth C."/>
            <person name="Imamovic A."/>
            <person name="Larimer J."/>
            <person name="McCowan C."/>
            <person name="Murphy C."/>
            <person name="Pearson M."/>
            <person name="Priest M."/>
            <person name="Roberts A."/>
            <person name="Saif S."/>
            <person name="Shea T."/>
            <person name="Sykes S."/>
            <person name="Wortman J."/>
            <person name="Nusbaum C."/>
            <person name="Birren B."/>
        </authorList>
    </citation>
    <scope>NUCLEOTIDE SEQUENCE</scope>
    <source>
        <strain evidence="1">CBS 10737</strain>
    </source>
</reference>
<dbReference type="RefSeq" id="XP_070059515.1">
    <property type="nucleotide sequence ID" value="XM_070203414.1"/>
</dbReference>
<proteinExistence type="predicted"/>
<dbReference type="EMBL" id="CP144528">
    <property type="protein sequence ID" value="WWC72870.1"/>
    <property type="molecule type" value="Genomic_DNA"/>
</dbReference>
<accession>A0AAJ8LB06</accession>
<dbReference type="GeneID" id="30173990"/>
<dbReference type="KEGG" id="kpin:30173990"/>
<name>A0AAJ8LB06_9TREE</name>